<keyword evidence="2" id="KW-1185">Reference proteome</keyword>
<accession>A0A9P6GJI3</accession>
<evidence type="ECO:0000313" key="1">
    <source>
        <dbReference type="EMBL" id="KAF9736125.1"/>
    </source>
</evidence>
<protein>
    <submittedName>
        <fullName evidence="1">Uncharacterized protein</fullName>
    </submittedName>
</protein>
<dbReference type="OrthoDB" id="5366687at2759"/>
<sequence>MCHSLQAKKTDKLKEATQKPKADCIYAARAQAKTTGELLSTAAEAYMSLGNVASPKGNGQYFRQALEYLRSASELPGYALPLHLQT</sequence>
<organism evidence="1 2">
    <name type="scientific">Paraphaeosphaeria minitans</name>
    <dbReference type="NCBI Taxonomy" id="565426"/>
    <lineage>
        <taxon>Eukaryota</taxon>
        <taxon>Fungi</taxon>
        <taxon>Dikarya</taxon>
        <taxon>Ascomycota</taxon>
        <taxon>Pezizomycotina</taxon>
        <taxon>Dothideomycetes</taxon>
        <taxon>Pleosporomycetidae</taxon>
        <taxon>Pleosporales</taxon>
        <taxon>Massarineae</taxon>
        <taxon>Didymosphaeriaceae</taxon>
        <taxon>Paraphaeosphaeria</taxon>
    </lineage>
</organism>
<dbReference type="Proteomes" id="UP000756921">
    <property type="component" value="Unassembled WGS sequence"/>
</dbReference>
<reference evidence="1" key="1">
    <citation type="journal article" date="2020" name="Mol. Plant Microbe Interact.">
        <title>Genome Sequence of the Biocontrol Agent Coniothyrium minitans strain Conio (IMI 134523).</title>
        <authorList>
            <person name="Patel D."/>
            <person name="Shittu T.A."/>
            <person name="Baroncelli R."/>
            <person name="Muthumeenakshi S."/>
            <person name="Osborne T.H."/>
            <person name="Janganan T.K."/>
            <person name="Sreenivasaprasad S."/>
        </authorList>
    </citation>
    <scope>NUCLEOTIDE SEQUENCE</scope>
    <source>
        <strain evidence="1">Conio</strain>
    </source>
</reference>
<name>A0A9P6GJI3_9PLEO</name>
<proteinExistence type="predicted"/>
<comment type="caution">
    <text evidence="1">The sequence shown here is derived from an EMBL/GenBank/DDBJ whole genome shotgun (WGS) entry which is preliminary data.</text>
</comment>
<dbReference type="AlphaFoldDB" id="A0A9P6GJI3"/>
<evidence type="ECO:0000313" key="2">
    <source>
        <dbReference type="Proteomes" id="UP000756921"/>
    </source>
</evidence>
<dbReference type="EMBL" id="WJXW01000005">
    <property type="protein sequence ID" value="KAF9736125.1"/>
    <property type="molecule type" value="Genomic_DNA"/>
</dbReference>
<gene>
    <name evidence="1" type="ORF">PMIN01_06040</name>
</gene>